<evidence type="ECO:0000256" key="1">
    <source>
        <dbReference type="SAM" id="MobiDB-lite"/>
    </source>
</evidence>
<dbReference type="OrthoDB" id="3647284at2759"/>
<feature type="region of interest" description="Disordered" evidence="1">
    <location>
        <begin position="82"/>
        <end position="193"/>
    </location>
</feature>
<feature type="compositionally biased region" description="Low complexity" evidence="1">
    <location>
        <begin position="176"/>
        <end position="192"/>
    </location>
</feature>
<proteinExistence type="predicted"/>
<sequence length="549" mass="61132">MVERRSTRIAGQRASSVPADTKTPIDRKAATKTAKKPFVCGDVVDRITTLTGLSVLDKLTKDNLKEVVAALRDRYIERGKQLEGEQERAAHLNDDLKRVTQERDRSRHVEPAMRADQLRIQRLKAADAHRAASSADPATSMHDDSPPEPEPEPSPKEMDRPAEVSDTTNTDKQEATSTNTQSSTQLSIQSHTRSSLLGRLWNPLRNLLSEPSSSPAKSSTNPQPQQSLGELPANRKRPASEHEPEVTAPATKAPRTHTTSTPKAKLPRRANATPPPRTHTPHSNYAVPGSMLDTISEHTEESEASIRGTPAPNTLNRTSLNTPAPLDTPAPLNVETPRSRRSIQTVKQQQRLQANARDQTPARVWDTTPRPRRIDTRPGKFDFLLGRKRPIFEIQQDEEMEEFYMRPVKRVKVDEIAEIPHRRPGDRPGTFAVPEIDSDGELEVDEDVEMVGNLFEIPQAETQKDSGKQPARNVLAETSPPANNWTFPSVGEQPPAEQPTEVTVTDEWAFPSVGERPADESQSDMADFLGKKFAYGFEGWKRGLNLVEW</sequence>
<feature type="compositionally biased region" description="Polar residues" evidence="1">
    <location>
        <begin position="342"/>
        <end position="358"/>
    </location>
</feature>
<feature type="compositionally biased region" description="Polar residues" evidence="1">
    <location>
        <begin position="311"/>
        <end position="322"/>
    </location>
</feature>
<evidence type="ECO:0000313" key="3">
    <source>
        <dbReference type="Proteomes" id="UP000799537"/>
    </source>
</evidence>
<accession>A0A6A6CDM1</accession>
<feature type="region of interest" description="Disordered" evidence="1">
    <location>
        <begin position="1"/>
        <end position="24"/>
    </location>
</feature>
<feature type="region of interest" description="Disordered" evidence="1">
    <location>
        <begin position="206"/>
        <end position="376"/>
    </location>
</feature>
<evidence type="ECO:0000313" key="2">
    <source>
        <dbReference type="EMBL" id="KAF2163759.1"/>
    </source>
</evidence>
<feature type="compositionally biased region" description="Basic and acidic residues" evidence="1">
    <location>
        <begin position="82"/>
        <end position="130"/>
    </location>
</feature>
<reference evidence="2" key="1">
    <citation type="journal article" date="2020" name="Stud. Mycol.">
        <title>101 Dothideomycetes genomes: a test case for predicting lifestyles and emergence of pathogens.</title>
        <authorList>
            <person name="Haridas S."/>
            <person name="Albert R."/>
            <person name="Binder M."/>
            <person name="Bloem J."/>
            <person name="Labutti K."/>
            <person name="Salamov A."/>
            <person name="Andreopoulos B."/>
            <person name="Baker S."/>
            <person name="Barry K."/>
            <person name="Bills G."/>
            <person name="Bluhm B."/>
            <person name="Cannon C."/>
            <person name="Castanera R."/>
            <person name="Culley D."/>
            <person name="Daum C."/>
            <person name="Ezra D."/>
            <person name="Gonzalez J."/>
            <person name="Henrissat B."/>
            <person name="Kuo A."/>
            <person name="Liang C."/>
            <person name="Lipzen A."/>
            <person name="Lutzoni F."/>
            <person name="Magnuson J."/>
            <person name="Mondo S."/>
            <person name="Nolan M."/>
            <person name="Ohm R."/>
            <person name="Pangilinan J."/>
            <person name="Park H.-J."/>
            <person name="Ramirez L."/>
            <person name="Alfaro M."/>
            <person name="Sun H."/>
            <person name="Tritt A."/>
            <person name="Yoshinaga Y."/>
            <person name="Zwiers L.-H."/>
            <person name="Turgeon B."/>
            <person name="Goodwin S."/>
            <person name="Spatafora J."/>
            <person name="Crous P."/>
            <person name="Grigoriev I."/>
        </authorList>
    </citation>
    <scope>NUCLEOTIDE SEQUENCE</scope>
    <source>
        <strain evidence="2">ATCC 36951</strain>
    </source>
</reference>
<dbReference type="RefSeq" id="XP_033664648.1">
    <property type="nucleotide sequence ID" value="XM_033807890.1"/>
</dbReference>
<protein>
    <submittedName>
        <fullName evidence="2">Uncharacterized protein</fullName>
    </submittedName>
</protein>
<feature type="compositionally biased region" description="Low complexity" evidence="1">
    <location>
        <begin position="209"/>
        <end position="222"/>
    </location>
</feature>
<keyword evidence="3" id="KW-1185">Reference proteome</keyword>
<dbReference type="Proteomes" id="UP000799537">
    <property type="component" value="Unassembled WGS sequence"/>
</dbReference>
<dbReference type="AlphaFoldDB" id="A0A6A6CDM1"/>
<dbReference type="GeneID" id="54561162"/>
<name>A0A6A6CDM1_ZASCE</name>
<organism evidence="2 3">
    <name type="scientific">Zasmidium cellare ATCC 36951</name>
    <dbReference type="NCBI Taxonomy" id="1080233"/>
    <lineage>
        <taxon>Eukaryota</taxon>
        <taxon>Fungi</taxon>
        <taxon>Dikarya</taxon>
        <taxon>Ascomycota</taxon>
        <taxon>Pezizomycotina</taxon>
        <taxon>Dothideomycetes</taxon>
        <taxon>Dothideomycetidae</taxon>
        <taxon>Mycosphaerellales</taxon>
        <taxon>Mycosphaerellaceae</taxon>
        <taxon>Zasmidium</taxon>
    </lineage>
</organism>
<gene>
    <name evidence="2" type="ORF">M409DRAFT_25943</name>
</gene>
<dbReference type="EMBL" id="ML993607">
    <property type="protein sequence ID" value="KAF2163759.1"/>
    <property type="molecule type" value="Genomic_DNA"/>
</dbReference>
<feature type="compositionally biased region" description="Basic and acidic residues" evidence="1">
    <location>
        <begin position="153"/>
        <end position="174"/>
    </location>
</feature>
<feature type="region of interest" description="Disordered" evidence="1">
    <location>
        <begin position="459"/>
        <end position="502"/>
    </location>
</feature>